<dbReference type="VEuPathDB" id="ToxoDB:TGP89_258625"/>
<comment type="caution">
    <text evidence="7">The sequence shown here is derived from an EMBL/GenBank/DDBJ whole genome shotgun (WGS) entry which is preliminary data.</text>
</comment>
<comment type="catalytic activity">
    <reaction evidence="1">
        <text>[protein]-peptidylproline (omega=180) = [protein]-peptidylproline (omega=0)</text>
        <dbReference type="Rhea" id="RHEA:16237"/>
        <dbReference type="Rhea" id="RHEA-COMP:10747"/>
        <dbReference type="Rhea" id="RHEA-COMP:10748"/>
        <dbReference type="ChEBI" id="CHEBI:83833"/>
        <dbReference type="ChEBI" id="CHEBI:83834"/>
        <dbReference type="EC" id="5.2.1.8"/>
    </reaction>
</comment>
<feature type="region of interest" description="Disordered" evidence="5">
    <location>
        <begin position="440"/>
        <end position="491"/>
    </location>
</feature>
<dbReference type="EMBL" id="AEYI02002176">
    <property type="protein sequence ID" value="KFG29387.1"/>
    <property type="molecule type" value="Genomic_DNA"/>
</dbReference>
<evidence type="ECO:0000313" key="8">
    <source>
        <dbReference type="Proteomes" id="UP000028828"/>
    </source>
</evidence>
<dbReference type="PANTHER" id="PTHR43811:SF19">
    <property type="entry name" value="39 KDA FK506-BINDING NUCLEAR PROTEIN"/>
    <property type="match status" value="1"/>
</dbReference>
<organism evidence="7 8">
    <name type="scientific">Toxoplasma gondii p89</name>
    <dbReference type="NCBI Taxonomy" id="943119"/>
    <lineage>
        <taxon>Eukaryota</taxon>
        <taxon>Sar</taxon>
        <taxon>Alveolata</taxon>
        <taxon>Apicomplexa</taxon>
        <taxon>Conoidasida</taxon>
        <taxon>Coccidia</taxon>
        <taxon>Eucoccidiorida</taxon>
        <taxon>Eimeriorina</taxon>
        <taxon>Sarcocystidae</taxon>
        <taxon>Toxoplasma</taxon>
    </lineage>
</organism>
<dbReference type="Gene3D" id="3.10.50.40">
    <property type="match status" value="2"/>
</dbReference>
<proteinExistence type="predicted"/>
<gene>
    <name evidence="7" type="ORF">TGP89_258625</name>
</gene>
<dbReference type="SUPFAM" id="SSF54534">
    <property type="entry name" value="FKBP-like"/>
    <property type="match status" value="2"/>
</dbReference>
<protein>
    <recommendedName>
        <fullName evidence="2">peptidylprolyl isomerase</fullName>
        <ecNumber evidence="2">5.2.1.8</ecNumber>
    </recommendedName>
</protein>
<dbReference type="GO" id="GO:0003755">
    <property type="term" value="F:peptidyl-prolyl cis-trans isomerase activity"/>
    <property type="evidence" value="ECO:0007669"/>
    <property type="project" value="UniProtKB-KW"/>
</dbReference>
<evidence type="ECO:0000313" key="7">
    <source>
        <dbReference type="EMBL" id="KFG29387.1"/>
    </source>
</evidence>
<name>A0A086JB69_TOXGO</name>
<dbReference type="EC" id="5.2.1.8" evidence="2"/>
<sequence>MKMPESALRFVSRLSPRTRSAYRHFRSRHFLGRSSLSSALPIETSQVVFTGSRAQESTSALRFCSHPGGFSCTRCRVSSSVSAAMVLVPSFRVSQRICPTIFCGCRRFGSNSSVDNENAFAFSSSHEKTLVRQFSSLAFRGGLPYIPSVRRASLRVSSHGFSTGWSPLLSSPAGGSLEGQTSRESSRELPRSARRAALLALATGALWVSLCDCENTVRRLDKIWIGARGGRRHERVEQRQEETGERELGAVPLFSSSLHPQTDSRPAAWCQEKPASEETKSLAKSGETSAIDAQRETQPPKPRTRPFVITKEKYLEKKFAKSSEYRRTESGMRICEKEEGRGERVVGPGDVVWLQYEARRASDDQIFESTYAARLPTFLLKLFYLLGKRDIGSDAMPDGPYVRARVSCGDVCSSPPSSSVLLGECSAVELKSPLQRTERGFNSNLQNLHKSRVNGEKAESDTSVAGQTSRRKDREDGGSAAPCSPQAGHNVPALQLEQKSGAGKERSDIVSVEKGFHPLIPALDEGIRGMRVGGIRELIVPPYLAYPFMCQEVLVYEVHVLWIGETLPKSDSLWIRLKRVGDVLWKSTGKGEEPKVP</sequence>
<evidence type="ECO:0000256" key="3">
    <source>
        <dbReference type="ARBA" id="ARBA00023110"/>
    </source>
</evidence>
<evidence type="ECO:0000256" key="5">
    <source>
        <dbReference type="SAM" id="MobiDB-lite"/>
    </source>
</evidence>
<dbReference type="InterPro" id="IPR046357">
    <property type="entry name" value="PPIase_dom_sf"/>
</dbReference>
<reference evidence="7 8" key="1">
    <citation type="submission" date="2014-03" db="EMBL/GenBank/DDBJ databases">
        <authorList>
            <person name="Sibley D."/>
            <person name="Venepally P."/>
            <person name="Karamycheva S."/>
            <person name="Hadjithomas M."/>
            <person name="Khan A."/>
            <person name="Brunk B."/>
            <person name="Roos D."/>
            <person name="Caler E."/>
            <person name="Lorenzi H."/>
        </authorList>
    </citation>
    <scope>NUCLEOTIDE SEQUENCE [LARGE SCALE GENOMIC DNA]</scope>
    <source>
        <strain evidence="8">p89</strain>
    </source>
</reference>
<keyword evidence="3" id="KW-0697">Rotamase</keyword>
<evidence type="ECO:0000256" key="2">
    <source>
        <dbReference type="ARBA" id="ARBA00013194"/>
    </source>
</evidence>
<accession>A0A086JB69</accession>
<dbReference type="AlphaFoldDB" id="A0A086JB69"/>
<evidence type="ECO:0000256" key="1">
    <source>
        <dbReference type="ARBA" id="ARBA00000971"/>
    </source>
</evidence>
<dbReference type="OrthoDB" id="1902587at2759"/>
<dbReference type="Proteomes" id="UP000028828">
    <property type="component" value="Unassembled WGS sequence"/>
</dbReference>
<dbReference type="PANTHER" id="PTHR43811">
    <property type="entry name" value="FKBP-TYPE PEPTIDYL-PROLYL CIS-TRANS ISOMERASE FKPA"/>
    <property type="match status" value="1"/>
</dbReference>
<keyword evidence="4 7" id="KW-0413">Isomerase</keyword>
<feature type="region of interest" description="Disordered" evidence="5">
    <location>
        <begin position="256"/>
        <end position="304"/>
    </location>
</feature>
<evidence type="ECO:0000256" key="4">
    <source>
        <dbReference type="ARBA" id="ARBA00023235"/>
    </source>
</evidence>
<dbReference type="Pfam" id="PF00254">
    <property type="entry name" value="FKBP_C"/>
    <property type="match status" value="1"/>
</dbReference>
<feature type="domain" description="PPIase FKBP-type" evidence="6">
    <location>
        <begin position="510"/>
        <end position="548"/>
    </location>
</feature>
<evidence type="ECO:0000259" key="6">
    <source>
        <dbReference type="Pfam" id="PF00254"/>
    </source>
</evidence>
<dbReference type="InterPro" id="IPR001179">
    <property type="entry name" value="PPIase_FKBP_dom"/>
</dbReference>